<feature type="domain" description="ABC transmembrane type-1" evidence="10">
    <location>
        <begin position="42"/>
        <end position="328"/>
    </location>
</feature>
<evidence type="ECO:0000259" key="10">
    <source>
        <dbReference type="PROSITE" id="PS50929"/>
    </source>
</evidence>
<dbReference type="GO" id="GO:0005524">
    <property type="term" value="F:ATP binding"/>
    <property type="evidence" value="ECO:0007669"/>
    <property type="project" value="UniProtKB-KW"/>
</dbReference>
<dbReference type="Gene3D" id="1.20.1560.10">
    <property type="entry name" value="ABC transporter type 1, transmembrane domain"/>
    <property type="match status" value="1"/>
</dbReference>
<dbReference type="GO" id="GO:0005886">
    <property type="term" value="C:plasma membrane"/>
    <property type="evidence" value="ECO:0007669"/>
    <property type="project" value="UniProtKB-SubCell"/>
</dbReference>
<feature type="transmembrane region" description="Helical" evidence="8">
    <location>
        <begin position="156"/>
        <end position="179"/>
    </location>
</feature>
<feature type="domain" description="ABC transporter" evidence="9">
    <location>
        <begin position="362"/>
        <end position="601"/>
    </location>
</feature>
<feature type="transmembrane region" description="Helical" evidence="8">
    <location>
        <begin position="75"/>
        <end position="94"/>
    </location>
</feature>
<comment type="caution">
    <text evidence="11">The sequence shown here is derived from an EMBL/GenBank/DDBJ whole genome shotgun (WGS) entry which is preliminary data.</text>
</comment>
<dbReference type="GO" id="GO:0034040">
    <property type="term" value="F:ATPase-coupled lipid transmembrane transporter activity"/>
    <property type="evidence" value="ECO:0007669"/>
    <property type="project" value="TreeGrafter"/>
</dbReference>
<dbReference type="SMART" id="SM00382">
    <property type="entry name" value="AAA"/>
    <property type="match status" value="1"/>
</dbReference>
<evidence type="ECO:0000256" key="6">
    <source>
        <dbReference type="ARBA" id="ARBA00023136"/>
    </source>
</evidence>
<sequence>MLRFFESLVDPYAPYDRDAPPPDRLWPFLAAYLRPARRAIGWAIATVFLVALGEVLLIWYAGRIVDVLSADGPDAVWAAHGTELLVAAALLLFVKPLVQWVSALLLNQSLMPNVDTLVRWRAHRHVLRQSLGWFQNDFAGRIANRIMQTAPAVTEVMFQVIDALVYSSVYLIGAIWLLGNTDPRLAVPLVIWTALYLTLILRMIPRIEKVSHEFSTARSALNGRIVDAYGNIQSVKLFAHAGAEEAYADAAIAATRAAYARQMRKMTELDLGLSILNGVLIVAVVGYAVRLWATGVASIGTVAAATALTLRLNSMTYWIMFVLAGLFREIGVIREGMGTIAQPIALTDAPEAVEIRVTGGEIVFDAVSHHYGRGAGGLDRVTLAICPGEKVGLVGRSGAGKSTLVNLALRFFDPEGGAVRIDGQDIAGVTQESLRRRIGMVTQDASLLHRSVRDNILYGRPEASEAEMIAAARRAEAHDFIVSLRDAEGREGYDAVVGERGVKLSGGQRQRIALARVILKDAPILILDEATSALDSEVEAAIQDTLYGVMEGKTVIAIAHRLSTIARMDRIVVLDQGRIAEEGTHAELRARDGLYAAFWNRQSGGFIDLEAAE</sequence>
<proteinExistence type="predicted"/>
<protein>
    <submittedName>
        <fullName evidence="11">Multidrug ABC transporter ATP-binding protein</fullName>
    </submittedName>
</protein>
<dbReference type="Pfam" id="PF00005">
    <property type="entry name" value="ABC_tran"/>
    <property type="match status" value="1"/>
</dbReference>
<keyword evidence="2 8" id="KW-0812">Transmembrane</keyword>
<dbReference type="PROSITE" id="PS00211">
    <property type="entry name" value="ABC_TRANSPORTER_1"/>
    <property type="match status" value="1"/>
</dbReference>
<dbReference type="Proteomes" id="UP000249185">
    <property type="component" value="Unassembled WGS sequence"/>
</dbReference>
<name>A0A2W5N8R8_RHOSU</name>
<evidence type="ECO:0000256" key="3">
    <source>
        <dbReference type="ARBA" id="ARBA00022741"/>
    </source>
</evidence>
<feature type="transmembrane region" description="Helical" evidence="8">
    <location>
        <begin position="299"/>
        <end position="327"/>
    </location>
</feature>
<dbReference type="InterPro" id="IPR027417">
    <property type="entry name" value="P-loop_NTPase"/>
</dbReference>
<comment type="subcellular location">
    <subcellularLocation>
        <location evidence="1">Cell membrane</location>
        <topology evidence="1">Multi-pass membrane protein</topology>
    </subcellularLocation>
</comment>
<dbReference type="AlphaFoldDB" id="A0A2W5N8R8"/>
<evidence type="ECO:0000259" key="9">
    <source>
        <dbReference type="PROSITE" id="PS50893"/>
    </source>
</evidence>
<dbReference type="InterPro" id="IPR003593">
    <property type="entry name" value="AAA+_ATPase"/>
</dbReference>
<evidence type="ECO:0000256" key="5">
    <source>
        <dbReference type="ARBA" id="ARBA00022989"/>
    </source>
</evidence>
<dbReference type="Pfam" id="PF00664">
    <property type="entry name" value="ABC_membrane"/>
    <property type="match status" value="1"/>
</dbReference>
<dbReference type="InterPro" id="IPR003439">
    <property type="entry name" value="ABC_transporter-like_ATP-bd"/>
</dbReference>
<dbReference type="InterPro" id="IPR036640">
    <property type="entry name" value="ABC1_TM_sf"/>
</dbReference>
<dbReference type="PROSITE" id="PS50929">
    <property type="entry name" value="ABC_TM1F"/>
    <property type="match status" value="1"/>
</dbReference>
<feature type="transmembrane region" description="Helical" evidence="8">
    <location>
        <begin position="39"/>
        <end position="60"/>
    </location>
</feature>
<organism evidence="11 12">
    <name type="scientific">Rhodovulum sulfidophilum</name>
    <name type="common">Rhodobacter sulfidophilus</name>
    <dbReference type="NCBI Taxonomy" id="35806"/>
    <lineage>
        <taxon>Bacteria</taxon>
        <taxon>Pseudomonadati</taxon>
        <taxon>Pseudomonadota</taxon>
        <taxon>Alphaproteobacteria</taxon>
        <taxon>Rhodobacterales</taxon>
        <taxon>Paracoccaceae</taxon>
        <taxon>Rhodovulum</taxon>
    </lineage>
</organism>
<feature type="transmembrane region" description="Helical" evidence="8">
    <location>
        <begin position="185"/>
        <end position="204"/>
    </location>
</feature>
<accession>A0A2W5N8R8</accession>
<keyword evidence="3" id="KW-0547">Nucleotide-binding</keyword>
<evidence type="ECO:0000256" key="1">
    <source>
        <dbReference type="ARBA" id="ARBA00004651"/>
    </source>
</evidence>
<gene>
    <name evidence="11" type="ORF">DI556_10370</name>
</gene>
<dbReference type="FunFam" id="3.40.50.300:FF:000218">
    <property type="entry name" value="Multidrug ABC transporter ATP-binding protein"/>
    <property type="match status" value="1"/>
</dbReference>
<evidence type="ECO:0000256" key="2">
    <source>
        <dbReference type="ARBA" id="ARBA00022692"/>
    </source>
</evidence>
<evidence type="ECO:0000313" key="11">
    <source>
        <dbReference type="EMBL" id="PZQ49851.1"/>
    </source>
</evidence>
<keyword evidence="6 8" id="KW-0472">Membrane</keyword>
<evidence type="ECO:0000256" key="8">
    <source>
        <dbReference type="SAM" id="Phobius"/>
    </source>
</evidence>
<dbReference type="PROSITE" id="PS50893">
    <property type="entry name" value="ABC_TRANSPORTER_2"/>
    <property type="match status" value="1"/>
</dbReference>
<dbReference type="InterPro" id="IPR011527">
    <property type="entry name" value="ABC1_TM_dom"/>
</dbReference>
<evidence type="ECO:0000256" key="4">
    <source>
        <dbReference type="ARBA" id="ARBA00022840"/>
    </source>
</evidence>
<evidence type="ECO:0000313" key="12">
    <source>
        <dbReference type="Proteomes" id="UP000249185"/>
    </source>
</evidence>
<dbReference type="InterPro" id="IPR039421">
    <property type="entry name" value="Type_1_exporter"/>
</dbReference>
<dbReference type="EMBL" id="QFPW01000006">
    <property type="protein sequence ID" value="PZQ49851.1"/>
    <property type="molecule type" value="Genomic_DNA"/>
</dbReference>
<dbReference type="SUPFAM" id="SSF90123">
    <property type="entry name" value="ABC transporter transmembrane region"/>
    <property type="match status" value="1"/>
</dbReference>
<feature type="transmembrane region" description="Helical" evidence="8">
    <location>
        <begin position="271"/>
        <end position="293"/>
    </location>
</feature>
<evidence type="ECO:0000256" key="7">
    <source>
        <dbReference type="ARBA" id="ARBA00024725"/>
    </source>
</evidence>
<keyword evidence="4 11" id="KW-0067">ATP-binding</keyword>
<comment type="function">
    <text evidence="7">Part of an ABC transporter complex. Transmembrane domains (TMD) form a pore in the inner membrane and the ATP-binding domain (NBD) is responsible for energy generation.</text>
</comment>
<dbReference type="PANTHER" id="PTHR24221:SF203">
    <property type="entry name" value="ATP-BINDING_PERMEASE FUSION ABC TRANSPORTER-RELATED"/>
    <property type="match status" value="1"/>
</dbReference>
<dbReference type="GO" id="GO:0016887">
    <property type="term" value="F:ATP hydrolysis activity"/>
    <property type="evidence" value="ECO:0007669"/>
    <property type="project" value="InterPro"/>
</dbReference>
<keyword evidence="5 8" id="KW-1133">Transmembrane helix</keyword>
<dbReference type="Gene3D" id="3.40.50.300">
    <property type="entry name" value="P-loop containing nucleotide triphosphate hydrolases"/>
    <property type="match status" value="1"/>
</dbReference>
<dbReference type="GO" id="GO:0140359">
    <property type="term" value="F:ABC-type transporter activity"/>
    <property type="evidence" value="ECO:0007669"/>
    <property type="project" value="InterPro"/>
</dbReference>
<dbReference type="SUPFAM" id="SSF52540">
    <property type="entry name" value="P-loop containing nucleoside triphosphate hydrolases"/>
    <property type="match status" value="1"/>
</dbReference>
<dbReference type="InterPro" id="IPR017871">
    <property type="entry name" value="ABC_transporter-like_CS"/>
</dbReference>
<reference evidence="11 12" key="1">
    <citation type="submission" date="2017-08" db="EMBL/GenBank/DDBJ databases">
        <title>Infants hospitalized years apart are colonized by the same room-sourced microbial strains.</title>
        <authorList>
            <person name="Brooks B."/>
            <person name="Olm M.R."/>
            <person name="Firek B.A."/>
            <person name="Baker R."/>
            <person name="Thomas B.C."/>
            <person name="Morowitz M.J."/>
            <person name="Banfield J.F."/>
        </authorList>
    </citation>
    <scope>NUCLEOTIDE SEQUENCE [LARGE SCALE GENOMIC DNA]</scope>
    <source>
        <strain evidence="11">S2_005_002_R2_34</strain>
    </source>
</reference>
<dbReference type="PANTHER" id="PTHR24221">
    <property type="entry name" value="ATP-BINDING CASSETTE SUB-FAMILY B"/>
    <property type="match status" value="1"/>
</dbReference>